<keyword evidence="1" id="KW-0472">Membrane</keyword>
<dbReference type="RefSeq" id="WP_264795108.1">
    <property type="nucleotide sequence ID" value="NZ_BRVS01000005.1"/>
</dbReference>
<keyword evidence="1" id="KW-0812">Transmembrane</keyword>
<proteinExistence type="predicted"/>
<comment type="caution">
    <text evidence="2">The sequence shown here is derived from an EMBL/GenBank/DDBJ whole genome shotgun (WGS) entry which is preliminary data.</text>
</comment>
<keyword evidence="3" id="KW-1185">Reference proteome</keyword>
<keyword evidence="1" id="KW-1133">Transmembrane helix</keyword>
<organism evidence="2 3">
    <name type="scientific">Arthrobacter mangrovi</name>
    <dbReference type="NCBI Taxonomy" id="2966350"/>
    <lineage>
        <taxon>Bacteria</taxon>
        <taxon>Bacillati</taxon>
        <taxon>Actinomycetota</taxon>
        <taxon>Actinomycetes</taxon>
        <taxon>Micrococcales</taxon>
        <taxon>Micrococcaceae</taxon>
        <taxon>Arthrobacter</taxon>
    </lineage>
</organism>
<reference evidence="2 3" key="1">
    <citation type="journal article" date="2023" name="Int. J. Syst. Evol. Microbiol.">
        <title>Arthrobacter mangrovi sp. nov., an actinobacterium isolated from the rhizosphere of a mangrove.</title>
        <authorList>
            <person name="Hamada M."/>
            <person name="Saitou S."/>
            <person name="Enomoto N."/>
            <person name="Nanri K."/>
            <person name="Hidaka K."/>
            <person name="Miura T."/>
            <person name="Tamura T."/>
        </authorList>
    </citation>
    <scope>NUCLEOTIDE SEQUENCE [LARGE SCALE GENOMIC DNA]</scope>
    <source>
        <strain evidence="2 3">NBRC 112813</strain>
    </source>
</reference>
<evidence type="ECO:0000256" key="1">
    <source>
        <dbReference type="SAM" id="Phobius"/>
    </source>
</evidence>
<dbReference type="EMBL" id="BRVS01000005">
    <property type="protein sequence ID" value="GLB66973.1"/>
    <property type="molecule type" value="Genomic_DNA"/>
</dbReference>
<protein>
    <recommendedName>
        <fullName evidence="4">Integral membrane protein</fullName>
    </recommendedName>
</protein>
<feature type="transmembrane region" description="Helical" evidence="1">
    <location>
        <begin position="59"/>
        <end position="82"/>
    </location>
</feature>
<evidence type="ECO:0000313" key="3">
    <source>
        <dbReference type="Proteomes" id="UP001209654"/>
    </source>
</evidence>
<dbReference type="Proteomes" id="UP001209654">
    <property type="component" value="Unassembled WGS sequence"/>
</dbReference>
<gene>
    <name evidence="2" type="ORF">AHIS1636_14120</name>
</gene>
<evidence type="ECO:0000313" key="2">
    <source>
        <dbReference type="EMBL" id="GLB66973.1"/>
    </source>
</evidence>
<name>A0ABQ5MSN8_9MICC</name>
<accession>A0ABQ5MSN8</accession>
<evidence type="ECO:0008006" key="4">
    <source>
        <dbReference type="Google" id="ProtNLM"/>
    </source>
</evidence>
<feature type="transmembrane region" description="Helical" evidence="1">
    <location>
        <begin position="30"/>
        <end position="52"/>
    </location>
</feature>
<sequence>MVELVMLVLGAGAIGAVVWAADKKRQAYGALVPAAAGIVAAVLLWLVLMAFGLGSEPGVYFLSWLLPLAVAVPAAWLTAWFLGRRRTAADLSRLEAALRA</sequence>